<dbReference type="Proteomes" id="UP001606099">
    <property type="component" value="Unassembled WGS sequence"/>
</dbReference>
<dbReference type="CDD" id="cd19166">
    <property type="entry name" value="HemeO-bac"/>
    <property type="match status" value="1"/>
</dbReference>
<protein>
    <submittedName>
        <fullName evidence="1">Biliverdin-producing heme oxygenase</fullName>
    </submittedName>
</protein>
<evidence type="ECO:0000313" key="2">
    <source>
        <dbReference type="Proteomes" id="UP001606099"/>
    </source>
</evidence>
<dbReference type="Pfam" id="PF01126">
    <property type="entry name" value="Heme_oxygenase"/>
    <property type="match status" value="1"/>
</dbReference>
<keyword evidence="2" id="KW-1185">Reference proteome</keyword>
<gene>
    <name evidence="1" type="ORF">ACG0Z6_05070</name>
</gene>
<dbReference type="InterPro" id="IPR016084">
    <property type="entry name" value="Haem_Oase-like_multi-hlx"/>
</dbReference>
<dbReference type="InterPro" id="IPR016053">
    <property type="entry name" value="Haem_Oase-like"/>
</dbReference>
<dbReference type="SUPFAM" id="SSF48613">
    <property type="entry name" value="Heme oxygenase-like"/>
    <property type="match status" value="1"/>
</dbReference>
<evidence type="ECO:0000313" key="1">
    <source>
        <dbReference type="EMBL" id="MFG6447611.1"/>
    </source>
</evidence>
<dbReference type="RefSeq" id="WP_394459102.1">
    <property type="nucleotide sequence ID" value="NZ_JBIGHZ010000002.1"/>
</dbReference>
<name>A0ABW7FTI7_9BURK</name>
<accession>A0ABW7FTI7</accession>
<dbReference type="Gene3D" id="1.20.910.10">
    <property type="entry name" value="Heme oxygenase-like"/>
    <property type="match status" value="1"/>
</dbReference>
<proteinExistence type="predicted"/>
<organism evidence="1 2">
    <name type="scientific">Roseateles rivi</name>
    <dbReference type="NCBI Taxonomy" id="3299028"/>
    <lineage>
        <taxon>Bacteria</taxon>
        <taxon>Pseudomonadati</taxon>
        <taxon>Pseudomonadota</taxon>
        <taxon>Betaproteobacteria</taxon>
        <taxon>Burkholderiales</taxon>
        <taxon>Sphaerotilaceae</taxon>
        <taxon>Roseateles</taxon>
    </lineage>
</organism>
<sequence>MHTDTQAQAPAAQASAARALRLKAASHATHERLDQRIMASQPFVHVGNYLKFLHVQHRFHHDISALYRHSLLQALVPDLSARQRLQALEQDLRDLGAEPERLGAPALDAGLDLATAMGWLYVAEGSNLGGAVLFKLAGRLGLDEHHGARHLAAHPDGVLRHWRQFTDVLELLPLNTVEEERLFAGARAAFQRVHQHVDAVFAG</sequence>
<dbReference type="EMBL" id="JBIGHZ010000002">
    <property type="protein sequence ID" value="MFG6447611.1"/>
    <property type="molecule type" value="Genomic_DNA"/>
</dbReference>
<comment type="caution">
    <text evidence="1">The sequence shown here is derived from an EMBL/GenBank/DDBJ whole genome shotgun (WGS) entry which is preliminary data.</text>
</comment>
<reference evidence="1 2" key="1">
    <citation type="submission" date="2024-08" db="EMBL/GenBank/DDBJ databases">
        <authorList>
            <person name="Lu H."/>
        </authorList>
    </citation>
    <scope>NUCLEOTIDE SEQUENCE [LARGE SCALE GENOMIC DNA]</scope>
    <source>
        <strain evidence="1 2">BYS180W</strain>
    </source>
</reference>